<dbReference type="AlphaFoldDB" id="A0A8C6G305"/>
<organism evidence="1 2">
    <name type="scientific">Moschus moschiferus</name>
    <name type="common">Siberian musk deer</name>
    <name type="synonym">Moschus sibiricus</name>
    <dbReference type="NCBI Taxonomy" id="68415"/>
    <lineage>
        <taxon>Eukaryota</taxon>
        <taxon>Metazoa</taxon>
        <taxon>Chordata</taxon>
        <taxon>Craniata</taxon>
        <taxon>Vertebrata</taxon>
        <taxon>Euteleostomi</taxon>
        <taxon>Mammalia</taxon>
        <taxon>Eutheria</taxon>
        <taxon>Laurasiatheria</taxon>
        <taxon>Artiodactyla</taxon>
        <taxon>Ruminantia</taxon>
        <taxon>Pecora</taxon>
        <taxon>Moschidae</taxon>
        <taxon>Moschus</taxon>
    </lineage>
</organism>
<keyword evidence="2" id="KW-1185">Reference proteome</keyword>
<accession>A0A8C6G305</accession>
<sequence>METRQKMMRDTKVFEFSRPEVLKFYSDIAIPILKDHQKSINNIIGVAPYARRNFSGL</sequence>
<dbReference type="Proteomes" id="UP000694544">
    <property type="component" value="Unplaced"/>
</dbReference>
<protein>
    <submittedName>
        <fullName evidence="1">Uncharacterized protein</fullName>
    </submittedName>
</protein>
<reference evidence="1" key="1">
    <citation type="submission" date="2025-08" db="UniProtKB">
        <authorList>
            <consortium name="Ensembl"/>
        </authorList>
    </citation>
    <scope>IDENTIFICATION</scope>
</reference>
<proteinExistence type="predicted"/>
<dbReference type="Ensembl" id="ENSMMST00000035946.1">
    <property type="protein sequence ID" value="ENSMMSP00000032751.1"/>
    <property type="gene ID" value="ENSMMSG00000024175.1"/>
</dbReference>
<reference evidence="1" key="2">
    <citation type="submission" date="2025-09" db="UniProtKB">
        <authorList>
            <consortium name="Ensembl"/>
        </authorList>
    </citation>
    <scope>IDENTIFICATION</scope>
</reference>
<evidence type="ECO:0000313" key="1">
    <source>
        <dbReference type="Ensembl" id="ENSMMSP00000032751.1"/>
    </source>
</evidence>
<evidence type="ECO:0000313" key="2">
    <source>
        <dbReference type="Proteomes" id="UP000694544"/>
    </source>
</evidence>
<name>A0A8C6G305_MOSMO</name>